<dbReference type="Gene3D" id="2.60.40.1760">
    <property type="entry name" value="glycosyl hydrolase (family 31)"/>
    <property type="match status" value="1"/>
</dbReference>
<evidence type="ECO:0000259" key="4">
    <source>
        <dbReference type="Pfam" id="PF13802"/>
    </source>
</evidence>
<accession>A0ABW0K1G1</accession>
<feature type="domain" description="Glycoside hydrolase family 31 TIM barrel" evidence="3">
    <location>
        <begin position="262"/>
        <end position="583"/>
    </location>
</feature>
<reference evidence="8" key="1">
    <citation type="journal article" date="2019" name="Int. J. Syst. Evol. Microbiol.">
        <title>The Global Catalogue of Microorganisms (GCM) 10K type strain sequencing project: providing services to taxonomists for standard genome sequencing and annotation.</title>
        <authorList>
            <consortium name="The Broad Institute Genomics Platform"/>
            <consortium name="The Broad Institute Genome Sequencing Center for Infectious Disease"/>
            <person name="Wu L."/>
            <person name="Ma J."/>
        </authorList>
    </citation>
    <scope>NUCLEOTIDE SEQUENCE [LARGE SCALE GENOMIC DNA]</scope>
    <source>
        <strain evidence="8">KACC 12822</strain>
    </source>
</reference>
<evidence type="ECO:0000256" key="2">
    <source>
        <dbReference type="RuleBase" id="RU361185"/>
    </source>
</evidence>
<proteinExistence type="inferred from homology"/>
<organism evidence="7 8">
    <name type="scientific">Rhodanobacter ginsenosidimutans</name>
    <dbReference type="NCBI Taxonomy" id="490571"/>
    <lineage>
        <taxon>Bacteria</taxon>
        <taxon>Pseudomonadati</taxon>
        <taxon>Pseudomonadota</taxon>
        <taxon>Gammaproteobacteria</taxon>
        <taxon>Lysobacterales</taxon>
        <taxon>Rhodanobacteraceae</taxon>
        <taxon>Rhodanobacter</taxon>
    </lineage>
</organism>
<dbReference type="EMBL" id="JBHSMM010000006">
    <property type="protein sequence ID" value="MFC5441531.1"/>
    <property type="molecule type" value="Genomic_DNA"/>
</dbReference>
<feature type="domain" description="DUF5110" evidence="5">
    <location>
        <begin position="696"/>
        <end position="759"/>
    </location>
</feature>
<feature type="domain" description="Glycoside hydrolase family 31 N-terminal" evidence="4">
    <location>
        <begin position="78"/>
        <end position="218"/>
    </location>
</feature>
<evidence type="ECO:0000259" key="6">
    <source>
        <dbReference type="Pfam" id="PF21365"/>
    </source>
</evidence>
<dbReference type="InterPro" id="IPR000322">
    <property type="entry name" value="Glyco_hydro_31_TIM"/>
</dbReference>
<keyword evidence="2" id="KW-0326">Glycosidase</keyword>
<feature type="domain" description="Glycosyl hydrolase family 31 C-terminal" evidence="6">
    <location>
        <begin position="594"/>
        <end position="679"/>
    </location>
</feature>
<dbReference type="SUPFAM" id="SSF51445">
    <property type="entry name" value="(Trans)glycosidases"/>
    <property type="match status" value="1"/>
</dbReference>
<keyword evidence="2" id="KW-0378">Hydrolase</keyword>
<dbReference type="CDD" id="cd14752">
    <property type="entry name" value="GH31_N"/>
    <property type="match status" value="1"/>
</dbReference>
<dbReference type="InterPro" id="IPR025887">
    <property type="entry name" value="Glyco_hydro_31_N_dom"/>
</dbReference>
<dbReference type="InterPro" id="IPR048395">
    <property type="entry name" value="Glyco_hydro_31_C"/>
</dbReference>
<dbReference type="Pfam" id="PF17137">
    <property type="entry name" value="DUF5110"/>
    <property type="match status" value="1"/>
</dbReference>
<protein>
    <submittedName>
        <fullName evidence="7">TIM-barrel domain-containing protein</fullName>
    </submittedName>
</protein>
<dbReference type="PANTHER" id="PTHR43863:SF2">
    <property type="entry name" value="MALTASE-GLUCOAMYLASE"/>
    <property type="match status" value="1"/>
</dbReference>
<evidence type="ECO:0000259" key="3">
    <source>
        <dbReference type="Pfam" id="PF01055"/>
    </source>
</evidence>
<keyword evidence="8" id="KW-1185">Reference proteome</keyword>
<dbReference type="Pfam" id="PF13802">
    <property type="entry name" value="Gal_mutarotas_2"/>
    <property type="match status" value="1"/>
</dbReference>
<dbReference type="CDD" id="cd06591">
    <property type="entry name" value="GH31_xylosidase_XylS"/>
    <property type="match status" value="1"/>
</dbReference>
<evidence type="ECO:0000313" key="7">
    <source>
        <dbReference type="EMBL" id="MFC5441531.1"/>
    </source>
</evidence>
<dbReference type="SUPFAM" id="SSF51011">
    <property type="entry name" value="Glycosyl hydrolase domain"/>
    <property type="match status" value="1"/>
</dbReference>
<dbReference type="Proteomes" id="UP001596018">
    <property type="component" value="Unassembled WGS sequence"/>
</dbReference>
<gene>
    <name evidence="7" type="ORF">ACFPK0_16075</name>
</gene>
<dbReference type="InterPro" id="IPR051816">
    <property type="entry name" value="Glycosyl_Hydrolase_31"/>
</dbReference>
<dbReference type="Pfam" id="PF01055">
    <property type="entry name" value="Glyco_hydro_31_2nd"/>
    <property type="match status" value="1"/>
</dbReference>
<dbReference type="PANTHER" id="PTHR43863">
    <property type="entry name" value="HYDROLASE, PUTATIVE (AFU_ORTHOLOGUE AFUA_1G03140)-RELATED"/>
    <property type="match status" value="1"/>
</dbReference>
<evidence type="ECO:0000259" key="5">
    <source>
        <dbReference type="Pfam" id="PF17137"/>
    </source>
</evidence>
<name>A0ABW0K1G1_9GAMM</name>
<dbReference type="Gene3D" id="3.20.20.80">
    <property type="entry name" value="Glycosidases"/>
    <property type="match status" value="1"/>
</dbReference>
<dbReference type="InterPro" id="IPR033403">
    <property type="entry name" value="DUF5110"/>
</dbReference>
<evidence type="ECO:0000256" key="1">
    <source>
        <dbReference type="ARBA" id="ARBA00007806"/>
    </source>
</evidence>
<dbReference type="Pfam" id="PF21365">
    <property type="entry name" value="Glyco_hydro_31_3rd"/>
    <property type="match status" value="1"/>
</dbReference>
<dbReference type="InterPro" id="IPR011013">
    <property type="entry name" value="Gal_mutarotase_sf_dom"/>
</dbReference>
<dbReference type="InterPro" id="IPR013780">
    <property type="entry name" value="Glyco_hydro_b"/>
</dbReference>
<evidence type="ECO:0000313" key="8">
    <source>
        <dbReference type="Proteomes" id="UP001596018"/>
    </source>
</evidence>
<comment type="caution">
    <text evidence="7">The sequence shown here is derived from an EMBL/GenBank/DDBJ whole genome shotgun (WGS) entry which is preliminary data.</text>
</comment>
<comment type="similarity">
    <text evidence="1 2">Belongs to the glycosyl hydrolase 31 family.</text>
</comment>
<dbReference type="Gene3D" id="2.60.40.1180">
    <property type="entry name" value="Golgi alpha-mannosidase II"/>
    <property type="match status" value="2"/>
</dbReference>
<dbReference type="InterPro" id="IPR017853">
    <property type="entry name" value="GH"/>
</dbReference>
<dbReference type="SUPFAM" id="SSF74650">
    <property type="entry name" value="Galactose mutarotase-like"/>
    <property type="match status" value="1"/>
</dbReference>
<sequence>MNRAIHEGARLDACPGAARSSKITETPVPPLRFITLVCSLALMTGVQAHADTVKARLDSNTGLALSTEKGVLHLAPWTSRIVHVEFGTPGYAGNYNPAVIATASKVQFKISETRAAYVLKTSDLNVEVDKATARVSFFDKAHHLLLQEGDRDIGVGTRQDFLTHTPIYGLGQHQNGLLDYSGARVHLQQANTDVAVPMMVSPQGFGLLWNNASVMDVDVGVAGKPPLVVHNEAGPGIDYDFIAGPEIHDVIAGYRWLTGDVPMMARWTWGMWQSKEHYATQDELESIPARYRKMGVPIDAVVQDWQYWRDGQWGSHRMDPARYPDPAAMVEAIHAMHVHTIISVWPRFDPGIDNLAALSKAGAVLPGVYPNVYPPGWGRWYDAWNPQGRALYWQQVMARLGVYGFDGWWLDGDEAELGGATGEMREIATAAGPGIVVNNAFPLLHTSAVHDGMLRDQPGKRVFILSRSAYAGQQRNGVITWSGDTHASWETLRRQIPAALNFSMSGIPYWSADIGGFFSPDQAKDPGYTELFVRWHQFGVFNPMFRIHGAGNGKEIWTFDPATQKILIDDVKLRYRLLPYIYATSWDVTAHQGTMMRALAFDFRTDPKALAVTDQYMFGKEVLVAPVLQAGATARNVYLPGPDGWYDFWTGARQAGGRTVSAATPLAHIPLFIRAGSILPLGPVKPYADAPSDEPTELRVFPGKDGDLTYYDDAGDGYGYQKGQYATIAMRWNDTSHTLKLAARQGHYRDMAAKLAFRITCKQGSAGRVLSYDGGAQTVSLPDCR</sequence>